<keyword evidence="8" id="KW-1185">Reference proteome</keyword>
<dbReference type="Pfam" id="PF10551">
    <property type="entry name" value="MULE"/>
    <property type="match status" value="1"/>
</dbReference>
<dbReference type="SMART" id="SM00575">
    <property type="entry name" value="ZnF_PMZ"/>
    <property type="match status" value="1"/>
</dbReference>
<dbReference type="PROSITE" id="PS50966">
    <property type="entry name" value="ZF_SWIM"/>
    <property type="match status" value="1"/>
</dbReference>
<dbReference type="PANTHER" id="PTHR47718:SF15">
    <property type="entry name" value="PROTEIN FAR1-RELATED SEQUENCE 5-LIKE"/>
    <property type="match status" value="1"/>
</dbReference>
<dbReference type="AlphaFoldDB" id="A0A444ZK05"/>
<reference evidence="7 8" key="1">
    <citation type="submission" date="2019-01" db="EMBL/GenBank/DDBJ databases">
        <title>Sequencing of cultivated peanut Arachis hypogaea provides insights into genome evolution and oil improvement.</title>
        <authorList>
            <person name="Chen X."/>
        </authorList>
    </citation>
    <scope>NUCLEOTIDE SEQUENCE [LARGE SCALE GENOMIC DNA]</scope>
    <source>
        <strain evidence="8">cv. Fuhuasheng</strain>
        <tissue evidence="7">Leaves</tissue>
    </source>
</reference>
<protein>
    <recommendedName>
        <fullName evidence="6">SWIM-type domain-containing protein</fullName>
    </recommendedName>
</protein>
<feature type="compositionally biased region" description="Basic and acidic residues" evidence="5">
    <location>
        <begin position="641"/>
        <end position="659"/>
    </location>
</feature>
<feature type="region of interest" description="Disordered" evidence="5">
    <location>
        <begin position="640"/>
        <end position="681"/>
    </location>
</feature>
<evidence type="ECO:0000256" key="1">
    <source>
        <dbReference type="ARBA" id="ARBA00022723"/>
    </source>
</evidence>
<evidence type="ECO:0000256" key="3">
    <source>
        <dbReference type="ARBA" id="ARBA00022833"/>
    </source>
</evidence>
<sequence>METTEVSSANDDDCSLDQEMETEKCKCCGCKQCEIVIAVDIINHTFPISEVAYDVYVRYAKCVGFGIRKGDFVKTKDGCYSRRRFFCNRAGLREKKYYDNISRKGEQRAKTRTNCQAKSCLYFDKSATVWRLTDANKAQADIMYMYGVSTSQMMGFMAGQADGSTAEDRLGSLFWTDGICQDDYQYFGDVLAFDATYKKNKYKKLLVIFSGNNHHRQTCIFGFTILNNEMASTYKWLLANFLEVMMNKHPKVVVTDADEAMKEVINEIFPNTTHKLCGWHLQKNATLNIKDLGLRKSFKKFIYAKWDVNEFEEEWSKLVEEFGGSDMSWIDKQYENKESWAREFLQDKFCAGFRTTSRCEGIKNFIKRFVHSRHNILELVENLERALRDYRNNEMVAQFKTINSDPVLTTGLPSLELCAANIYTREIFKLVRKQIEEVVSLDIIHSQPLSTTMIYKICAFQKRVKIFTVVYDRNEKKLECECCHWDHEGYPCSHMLCVLRREDIDELPESLILKRWTRDAKKYTNDQTVESSANDAEKGFLMRYSAMLVATIWMSFLAAQEVLLFGDTMNEVTRWTKDLEKRCNIKRQNGVTNVLHPAAEFIGDPCVAKTKGAPKLKKNETRKRSCSNCFVKGHTKRHCPKLVDEGDRSHDHFPSRSKEPLGATRSENNGRNCTAESSTKLMGSQSNLAGIGAFSGVQFYPTLSNLFPTPQGGVPGQPTTLQNIRHQWLLQAMEARNTLKQ</sequence>
<dbReference type="EMBL" id="SDMP01000014">
    <property type="protein sequence ID" value="RYR14502.1"/>
    <property type="molecule type" value="Genomic_DNA"/>
</dbReference>
<feature type="domain" description="SWIM-type" evidence="6">
    <location>
        <begin position="467"/>
        <end position="503"/>
    </location>
</feature>
<evidence type="ECO:0000313" key="7">
    <source>
        <dbReference type="EMBL" id="RYR14502.1"/>
    </source>
</evidence>
<evidence type="ECO:0000313" key="8">
    <source>
        <dbReference type="Proteomes" id="UP000289738"/>
    </source>
</evidence>
<dbReference type="Pfam" id="PF03101">
    <property type="entry name" value="FAR1"/>
    <property type="match status" value="1"/>
</dbReference>
<dbReference type="GO" id="GO:0008270">
    <property type="term" value="F:zinc ion binding"/>
    <property type="evidence" value="ECO:0007669"/>
    <property type="project" value="UniProtKB-KW"/>
</dbReference>
<keyword evidence="2 4" id="KW-0863">Zinc-finger</keyword>
<evidence type="ECO:0000259" key="6">
    <source>
        <dbReference type="PROSITE" id="PS50966"/>
    </source>
</evidence>
<dbReference type="InterPro" id="IPR006564">
    <property type="entry name" value="Znf_PMZ"/>
</dbReference>
<comment type="caution">
    <text evidence="7">The sequence shown here is derived from an EMBL/GenBank/DDBJ whole genome shotgun (WGS) entry which is preliminary data.</text>
</comment>
<dbReference type="Pfam" id="PF04434">
    <property type="entry name" value="SWIM"/>
    <property type="match status" value="1"/>
</dbReference>
<evidence type="ECO:0000256" key="2">
    <source>
        <dbReference type="ARBA" id="ARBA00022771"/>
    </source>
</evidence>
<name>A0A444ZK05_ARAHY</name>
<proteinExistence type="predicted"/>
<feature type="compositionally biased region" description="Polar residues" evidence="5">
    <location>
        <begin position="665"/>
        <end position="681"/>
    </location>
</feature>
<dbReference type="InterPro" id="IPR007527">
    <property type="entry name" value="Znf_SWIM"/>
</dbReference>
<evidence type="ECO:0000256" key="5">
    <source>
        <dbReference type="SAM" id="MobiDB-lite"/>
    </source>
</evidence>
<gene>
    <name evidence="7" type="ORF">Ahy_B04g071086</name>
</gene>
<dbReference type="InterPro" id="IPR018289">
    <property type="entry name" value="MULE_transposase_dom"/>
</dbReference>
<keyword evidence="3" id="KW-0862">Zinc</keyword>
<dbReference type="InterPro" id="IPR004330">
    <property type="entry name" value="FAR1_DNA_bnd_dom"/>
</dbReference>
<accession>A0A444ZK05</accession>
<keyword evidence="1" id="KW-0479">Metal-binding</keyword>
<organism evidence="7 8">
    <name type="scientific">Arachis hypogaea</name>
    <name type="common">Peanut</name>
    <dbReference type="NCBI Taxonomy" id="3818"/>
    <lineage>
        <taxon>Eukaryota</taxon>
        <taxon>Viridiplantae</taxon>
        <taxon>Streptophyta</taxon>
        <taxon>Embryophyta</taxon>
        <taxon>Tracheophyta</taxon>
        <taxon>Spermatophyta</taxon>
        <taxon>Magnoliopsida</taxon>
        <taxon>eudicotyledons</taxon>
        <taxon>Gunneridae</taxon>
        <taxon>Pentapetalae</taxon>
        <taxon>rosids</taxon>
        <taxon>fabids</taxon>
        <taxon>Fabales</taxon>
        <taxon>Fabaceae</taxon>
        <taxon>Papilionoideae</taxon>
        <taxon>50 kb inversion clade</taxon>
        <taxon>dalbergioids sensu lato</taxon>
        <taxon>Dalbergieae</taxon>
        <taxon>Pterocarpus clade</taxon>
        <taxon>Arachis</taxon>
    </lineage>
</organism>
<dbReference type="PANTHER" id="PTHR47718">
    <property type="entry name" value="OS01G0519700 PROTEIN"/>
    <property type="match status" value="1"/>
</dbReference>
<dbReference type="Proteomes" id="UP000289738">
    <property type="component" value="Chromosome B04"/>
</dbReference>
<dbReference type="STRING" id="3818.A0A444ZK05"/>
<evidence type="ECO:0000256" key="4">
    <source>
        <dbReference type="PROSITE-ProRule" id="PRU00325"/>
    </source>
</evidence>